<sequence length="86" mass="9465">MTNQLFSRSGVRYEVALDILGAIIAHHSEALADEREKATPDEAAIAAAQKAKDELRTIREELDPSANGVIENVITQYGPQARNLYQ</sequence>
<evidence type="ECO:0000313" key="2">
    <source>
        <dbReference type="Proteomes" id="UP001208935"/>
    </source>
</evidence>
<name>A0ABT3KZ83_9BURK</name>
<dbReference type="EMBL" id="QZCW01000007">
    <property type="protein sequence ID" value="MCW5323657.1"/>
    <property type="molecule type" value="Genomic_DNA"/>
</dbReference>
<accession>A0ABT3KZ83</accession>
<dbReference type="RefSeq" id="WP_265283442.1">
    <property type="nucleotide sequence ID" value="NZ_QZCW01000007.1"/>
</dbReference>
<gene>
    <name evidence="1" type="ORF">D5039_21680</name>
</gene>
<proteinExistence type="predicted"/>
<evidence type="ECO:0000313" key="1">
    <source>
        <dbReference type="EMBL" id="MCW5323657.1"/>
    </source>
</evidence>
<keyword evidence="2" id="KW-1185">Reference proteome</keyword>
<organism evidence="1 2">
    <name type="scientific">Verminephrobacter aporrectodeae subsp. tuberculatae</name>
    <dbReference type="NCBI Taxonomy" id="1110392"/>
    <lineage>
        <taxon>Bacteria</taxon>
        <taxon>Pseudomonadati</taxon>
        <taxon>Pseudomonadota</taxon>
        <taxon>Betaproteobacteria</taxon>
        <taxon>Burkholderiales</taxon>
        <taxon>Comamonadaceae</taxon>
        <taxon>Verminephrobacter</taxon>
    </lineage>
</organism>
<dbReference type="Proteomes" id="UP001208935">
    <property type="component" value="Unassembled WGS sequence"/>
</dbReference>
<reference evidence="2" key="1">
    <citation type="submission" date="2023-07" db="EMBL/GenBank/DDBJ databases">
        <title>Verminephrobacter genomes.</title>
        <authorList>
            <person name="Lund M.B."/>
        </authorList>
    </citation>
    <scope>NUCLEOTIDE SEQUENCE [LARGE SCALE GENOMIC DNA]</scope>
    <source>
        <strain evidence="2">AtM5-05</strain>
    </source>
</reference>
<protein>
    <submittedName>
        <fullName evidence="1">Uncharacterized protein</fullName>
    </submittedName>
</protein>
<comment type="caution">
    <text evidence="1">The sequence shown here is derived from an EMBL/GenBank/DDBJ whole genome shotgun (WGS) entry which is preliminary data.</text>
</comment>